<reference evidence="6 7" key="1">
    <citation type="submission" date="2018-09" db="EMBL/GenBank/DDBJ databases">
        <authorList>
            <person name="Zhu H."/>
        </authorList>
    </citation>
    <scope>NUCLEOTIDE SEQUENCE [LARGE SCALE GENOMIC DNA]</scope>
    <source>
        <strain evidence="6 7">K1S02-61</strain>
    </source>
</reference>
<evidence type="ECO:0000256" key="2">
    <source>
        <dbReference type="ARBA" id="ARBA00022723"/>
    </source>
</evidence>
<gene>
    <name evidence="6" type="ORF">D3872_24645</name>
</gene>
<proteinExistence type="predicted"/>
<feature type="domain" description="Rieske" evidence="5">
    <location>
        <begin position="3"/>
        <end position="100"/>
    </location>
</feature>
<dbReference type="CDD" id="cd03528">
    <property type="entry name" value="Rieske_RO_ferredoxin"/>
    <property type="match status" value="1"/>
</dbReference>
<keyword evidence="1" id="KW-0001">2Fe-2S</keyword>
<sequence length="103" mass="11229">MEVKLCATGDVEEASMIQISLPGRLPVAVYRVEGEFFVTDDTCTHGKASLADEGELEGHCVTCSWHDGKFDIRTGAALCLPCNTPIRTYPAIVRDDVISIELE</sequence>
<keyword evidence="7" id="KW-1185">Reference proteome</keyword>
<dbReference type="InterPro" id="IPR017941">
    <property type="entry name" value="Rieske_2Fe-2S"/>
</dbReference>
<keyword evidence="4" id="KW-0411">Iron-sulfur</keyword>
<evidence type="ECO:0000259" key="5">
    <source>
        <dbReference type="PROSITE" id="PS51296"/>
    </source>
</evidence>
<evidence type="ECO:0000256" key="1">
    <source>
        <dbReference type="ARBA" id="ARBA00022714"/>
    </source>
</evidence>
<dbReference type="InterPro" id="IPR036922">
    <property type="entry name" value="Rieske_2Fe-2S_sf"/>
</dbReference>
<protein>
    <submittedName>
        <fullName evidence="6">Non-heme iron oxygenase ferredoxin subunit</fullName>
    </submittedName>
</protein>
<evidence type="ECO:0000313" key="6">
    <source>
        <dbReference type="EMBL" id="RJG08263.1"/>
    </source>
</evidence>
<keyword evidence="2" id="KW-0479">Metal-binding</keyword>
<dbReference type="Pfam" id="PF00355">
    <property type="entry name" value="Rieske"/>
    <property type="match status" value="1"/>
</dbReference>
<dbReference type="PANTHER" id="PTHR21496">
    <property type="entry name" value="FERREDOXIN-RELATED"/>
    <property type="match status" value="1"/>
</dbReference>
<evidence type="ECO:0000256" key="4">
    <source>
        <dbReference type="ARBA" id="ARBA00023014"/>
    </source>
</evidence>
<dbReference type="RefSeq" id="WP_119813238.1">
    <property type="nucleotide sequence ID" value="NZ_QYUP01000198.1"/>
</dbReference>
<dbReference type="PROSITE" id="PS51296">
    <property type="entry name" value="RIESKE"/>
    <property type="match status" value="1"/>
</dbReference>
<keyword evidence="3" id="KW-0408">Iron</keyword>
<dbReference type="Gene3D" id="2.102.10.10">
    <property type="entry name" value="Rieske [2Fe-2S] iron-sulphur domain"/>
    <property type="match status" value="1"/>
</dbReference>
<evidence type="ECO:0000313" key="7">
    <source>
        <dbReference type="Proteomes" id="UP000284006"/>
    </source>
</evidence>
<dbReference type="SUPFAM" id="SSF50022">
    <property type="entry name" value="ISP domain"/>
    <property type="match status" value="1"/>
</dbReference>
<evidence type="ECO:0000256" key="3">
    <source>
        <dbReference type="ARBA" id="ARBA00023004"/>
    </source>
</evidence>
<comment type="caution">
    <text evidence="6">The sequence shown here is derived from an EMBL/GenBank/DDBJ whole genome shotgun (WGS) entry which is preliminary data.</text>
</comment>
<organism evidence="6 7">
    <name type="scientific">Massilia cavernae</name>
    <dbReference type="NCBI Taxonomy" id="2320864"/>
    <lineage>
        <taxon>Bacteria</taxon>
        <taxon>Pseudomonadati</taxon>
        <taxon>Pseudomonadota</taxon>
        <taxon>Betaproteobacteria</taxon>
        <taxon>Burkholderiales</taxon>
        <taxon>Oxalobacteraceae</taxon>
        <taxon>Telluria group</taxon>
        <taxon>Massilia</taxon>
    </lineage>
</organism>
<dbReference type="AlphaFoldDB" id="A0A418X7C4"/>
<accession>A0A418X7C4</accession>
<dbReference type="Proteomes" id="UP000284006">
    <property type="component" value="Unassembled WGS sequence"/>
</dbReference>
<dbReference type="EMBL" id="QYUP01000198">
    <property type="protein sequence ID" value="RJG08263.1"/>
    <property type="molecule type" value="Genomic_DNA"/>
</dbReference>
<dbReference type="GO" id="GO:0051537">
    <property type="term" value="F:2 iron, 2 sulfur cluster binding"/>
    <property type="evidence" value="ECO:0007669"/>
    <property type="project" value="UniProtKB-KW"/>
</dbReference>
<dbReference type="PANTHER" id="PTHR21496:SF23">
    <property type="entry name" value="3-PHENYLPROPIONATE_CINNAMIC ACID DIOXYGENASE FERREDOXIN SUBUNIT"/>
    <property type="match status" value="1"/>
</dbReference>
<dbReference type="GO" id="GO:0046872">
    <property type="term" value="F:metal ion binding"/>
    <property type="evidence" value="ECO:0007669"/>
    <property type="project" value="UniProtKB-KW"/>
</dbReference>
<name>A0A418X7C4_9BURK</name>
<dbReference type="OrthoDB" id="9769355at2"/>